<dbReference type="AlphaFoldDB" id="A0A0A9E0M3"/>
<name>A0A0A9E0M3_ARUDO</name>
<dbReference type="EMBL" id="GBRH01203531">
    <property type="protein sequence ID" value="JAD94364.1"/>
    <property type="molecule type" value="Transcribed_RNA"/>
</dbReference>
<accession>A0A0A9E0M3</accession>
<reference evidence="1" key="2">
    <citation type="journal article" date="2015" name="Data Brief">
        <title>Shoot transcriptome of the giant reed, Arundo donax.</title>
        <authorList>
            <person name="Barrero R.A."/>
            <person name="Guerrero F.D."/>
            <person name="Moolhuijzen P."/>
            <person name="Goolsby J.A."/>
            <person name="Tidwell J."/>
            <person name="Bellgard S.E."/>
            <person name="Bellgard M.I."/>
        </authorList>
    </citation>
    <scope>NUCLEOTIDE SEQUENCE</scope>
    <source>
        <tissue evidence="1">Shoot tissue taken approximately 20 cm above the soil surface</tissue>
    </source>
</reference>
<sequence length="39" mass="4324">MILKIDGSSEPEKELEKVIEGQAFCQFTDEILDVVSPQG</sequence>
<evidence type="ECO:0000313" key="1">
    <source>
        <dbReference type="EMBL" id="JAD94364.1"/>
    </source>
</evidence>
<proteinExistence type="predicted"/>
<organism evidence="1">
    <name type="scientific">Arundo donax</name>
    <name type="common">Giant reed</name>
    <name type="synonym">Donax arundinaceus</name>
    <dbReference type="NCBI Taxonomy" id="35708"/>
    <lineage>
        <taxon>Eukaryota</taxon>
        <taxon>Viridiplantae</taxon>
        <taxon>Streptophyta</taxon>
        <taxon>Embryophyta</taxon>
        <taxon>Tracheophyta</taxon>
        <taxon>Spermatophyta</taxon>
        <taxon>Magnoliopsida</taxon>
        <taxon>Liliopsida</taxon>
        <taxon>Poales</taxon>
        <taxon>Poaceae</taxon>
        <taxon>PACMAD clade</taxon>
        <taxon>Arundinoideae</taxon>
        <taxon>Arundineae</taxon>
        <taxon>Arundo</taxon>
    </lineage>
</organism>
<reference evidence="1" key="1">
    <citation type="submission" date="2014-09" db="EMBL/GenBank/DDBJ databases">
        <authorList>
            <person name="Magalhaes I.L.F."/>
            <person name="Oliveira U."/>
            <person name="Santos F.R."/>
            <person name="Vidigal T.H.D.A."/>
            <person name="Brescovit A.D."/>
            <person name="Santos A.J."/>
        </authorList>
    </citation>
    <scope>NUCLEOTIDE SEQUENCE</scope>
    <source>
        <tissue evidence="1">Shoot tissue taken approximately 20 cm above the soil surface</tissue>
    </source>
</reference>
<protein>
    <submittedName>
        <fullName evidence="1">Uncharacterized protein</fullName>
    </submittedName>
</protein>